<comment type="caution">
    <text evidence="1">The sequence shown here is derived from an EMBL/GenBank/DDBJ whole genome shotgun (WGS) entry which is preliminary data.</text>
</comment>
<evidence type="ECO:0000313" key="2">
    <source>
        <dbReference type="Proteomes" id="UP000291591"/>
    </source>
</evidence>
<sequence>MTARTWDADFLSDRPALVWTLLDVMQTHVGVRWGMLAEHVADTLRADLSIPGDVKSVHDGTDGDCDGCSPSWGRTHRPDEWKGYKDGGKCYLSTAELLRRWGPVTEVPS</sequence>
<keyword evidence="2" id="KW-1185">Reference proteome</keyword>
<organism evidence="1 2">
    <name type="scientific">Pseudonocardia sediminis</name>
    <dbReference type="NCBI Taxonomy" id="1397368"/>
    <lineage>
        <taxon>Bacteria</taxon>
        <taxon>Bacillati</taxon>
        <taxon>Actinomycetota</taxon>
        <taxon>Actinomycetes</taxon>
        <taxon>Pseudonocardiales</taxon>
        <taxon>Pseudonocardiaceae</taxon>
        <taxon>Pseudonocardia</taxon>
    </lineage>
</organism>
<dbReference type="Proteomes" id="UP000291591">
    <property type="component" value="Unassembled WGS sequence"/>
</dbReference>
<dbReference type="AlphaFoldDB" id="A0A4Q7V214"/>
<proteinExistence type="predicted"/>
<evidence type="ECO:0000313" key="1">
    <source>
        <dbReference type="EMBL" id="RZT87498.1"/>
    </source>
</evidence>
<name>A0A4Q7V214_PSEST</name>
<dbReference type="RefSeq" id="WP_130291644.1">
    <property type="nucleotide sequence ID" value="NZ_SHKL01000001.1"/>
</dbReference>
<gene>
    <name evidence="1" type="ORF">EV383_4423</name>
</gene>
<dbReference type="EMBL" id="SHKL01000001">
    <property type="protein sequence ID" value="RZT87498.1"/>
    <property type="molecule type" value="Genomic_DNA"/>
</dbReference>
<reference evidence="1 2" key="1">
    <citation type="submission" date="2019-02" db="EMBL/GenBank/DDBJ databases">
        <title>Sequencing the genomes of 1000 actinobacteria strains.</title>
        <authorList>
            <person name="Klenk H.-P."/>
        </authorList>
    </citation>
    <scope>NUCLEOTIDE SEQUENCE [LARGE SCALE GENOMIC DNA]</scope>
    <source>
        <strain evidence="1 2">DSM 45779</strain>
    </source>
</reference>
<protein>
    <submittedName>
        <fullName evidence="1">Uncharacterized protein</fullName>
    </submittedName>
</protein>
<accession>A0A4Q7V214</accession>